<dbReference type="NCBIfam" id="TIGR00254">
    <property type="entry name" value="GGDEF"/>
    <property type="match status" value="1"/>
</dbReference>
<gene>
    <name evidence="13" type="ORF">BZK31_06865</name>
</gene>
<dbReference type="InterPro" id="IPR006189">
    <property type="entry name" value="CHASE_dom"/>
</dbReference>
<evidence type="ECO:0000256" key="1">
    <source>
        <dbReference type="ARBA" id="ARBA00001946"/>
    </source>
</evidence>
<dbReference type="InterPro" id="IPR042240">
    <property type="entry name" value="CHASE_sf"/>
</dbReference>
<dbReference type="PROSITE" id="PS50887">
    <property type="entry name" value="GGDEF"/>
    <property type="match status" value="1"/>
</dbReference>
<dbReference type="InterPro" id="IPR000014">
    <property type="entry name" value="PAS"/>
</dbReference>
<evidence type="ECO:0000259" key="9">
    <source>
        <dbReference type="PROSITE" id="PS50112"/>
    </source>
</evidence>
<dbReference type="InterPro" id="IPR013655">
    <property type="entry name" value="PAS_fold_3"/>
</dbReference>
<feature type="domain" description="CHASE" evidence="11">
    <location>
        <begin position="104"/>
        <end position="286"/>
    </location>
</feature>
<keyword evidence="14" id="KW-1185">Reference proteome</keyword>
<dbReference type="InterPro" id="IPR029787">
    <property type="entry name" value="Nucleotide_cyclase"/>
</dbReference>
<dbReference type="Gene3D" id="3.30.450.350">
    <property type="entry name" value="CHASE domain"/>
    <property type="match status" value="1"/>
</dbReference>
<dbReference type="InterPro" id="IPR043128">
    <property type="entry name" value="Rev_trsase/Diguanyl_cyclase"/>
</dbReference>
<feature type="domain" description="GGDEF" evidence="12">
    <location>
        <begin position="663"/>
        <end position="792"/>
    </location>
</feature>
<dbReference type="GO" id="GO:0052621">
    <property type="term" value="F:diguanylate cyclase activity"/>
    <property type="evidence" value="ECO:0007669"/>
    <property type="project" value="UniProtKB-EC"/>
</dbReference>
<dbReference type="FunFam" id="3.30.70.270:FF:000001">
    <property type="entry name" value="Diguanylate cyclase domain protein"/>
    <property type="match status" value="1"/>
</dbReference>
<dbReference type="Pfam" id="PF00990">
    <property type="entry name" value="GGDEF"/>
    <property type="match status" value="1"/>
</dbReference>
<protein>
    <recommendedName>
        <fullName evidence="3">diguanylate cyclase</fullName>
        <ecNumber evidence="3">2.7.7.65</ecNumber>
    </recommendedName>
</protein>
<evidence type="ECO:0000259" key="12">
    <source>
        <dbReference type="PROSITE" id="PS50887"/>
    </source>
</evidence>
<evidence type="ECO:0000256" key="4">
    <source>
        <dbReference type="ARBA" id="ARBA00022692"/>
    </source>
</evidence>
<proteinExistence type="predicted"/>
<dbReference type="Pfam" id="PF13426">
    <property type="entry name" value="PAS_9"/>
    <property type="match status" value="1"/>
</dbReference>
<dbReference type="InterPro" id="IPR050469">
    <property type="entry name" value="Diguanylate_Cyclase"/>
</dbReference>
<dbReference type="SMART" id="SM00267">
    <property type="entry name" value="GGDEF"/>
    <property type="match status" value="1"/>
</dbReference>
<evidence type="ECO:0000259" key="11">
    <source>
        <dbReference type="PROSITE" id="PS50839"/>
    </source>
</evidence>
<dbReference type="Gene3D" id="3.30.450.20">
    <property type="entry name" value="PAS domain"/>
    <property type="match status" value="2"/>
</dbReference>
<dbReference type="Pfam" id="PF08447">
    <property type="entry name" value="PAS_3"/>
    <property type="match status" value="1"/>
</dbReference>
<keyword evidence="5 8" id="KW-1133">Transmembrane helix</keyword>
<feature type="domain" description="PAS" evidence="9">
    <location>
        <begin position="363"/>
        <end position="415"/>
    </location>
</feature>
<comment type="cofactor">
    <cofactor evidence="1">
        <name>Mg(2+)</name>
        <dbReference type="ChEBI" id="CHEBI:18420"/>
    </cofactor>
</comment>
<evidence type="ECO:0000313" key="13">
    <source>
        <dbReference type="EMBL" id="ORC60475.1"/>
    </source>
</evidence>
<comment type="caution">
    <text evidence="13">The sequence shown here is derived from an EMBL/GenBank/DDBJ whole genome shotgun (WGS) entry which is preliminary data.</text>
</comment>
<dbReference type="InterPro" id="IPR035965">
    <property type="entry name" value="PAS-like_dom_sf"/>
</dbReference>
<dbReference type="PANTHER" id="PTHR45138:SF9">
    <property type="entry name" value="DIGUANYLATE CYCLASE DGCM-RELATED"/>
    <property type="match status" value="1"/>
</dbReference>
<name>A0A1X0N962_9PSED</name>
<comment type="catalytic activity">
    <reaction evidence="7">
        <text>2 GTP = 3',3'-c-di-GMP + 2 diphosphate</text>
        <dbReference type="Rhea" id="RHEA:24898"/>
        <dbReference type="ChEBI" id="CHEBI:33019"/>
        <dbReference type="ChEBI" id="CHEBI:37565"/>
        <dbReference type="ChEBI" id="CHEBI:58805"/>
        <dbReference type="EC" id="2.7.7.65"/>
    </reaction>
</comment>
<dbReference type="GO" id="GO:0007165">
    <property type="term" value="P:signal transduction"/>
    <property type="evidence" value="ECO:0007669"/>
    <property type="project" value="UniProtKB-ARBA"/>
</dbReference>
<dbReference type="SUPFAM" id="SSF55785">
    <property type="entry name" value="PYP-like sensor domain (PAS domain)"/>
    <property type="match status" value="2"/>
</dbReference>
<evidence type="ECO:0000256" key="8">
    <source>
        <dbReference type="SAM" id="Phobius"/>
    </source>
</evidence>
<evidence type="ECO:0000256" key="2">
    <source>
        <dbReference type="ARBA" id="ARBA00004533"/>
    </source>
</evidence>
<dbReference type="GO" id="GO:0005886">
    <property type="term" value="C:plasma membrane"/>
    <property type="evidence" value="ECO:0007669"/>
    <property type="project" value="UniProtKB-SubCell"/>
</dbReference>
<evidence type="ECO:0000256" key="6">
    <source>
        <dbReference type="ARBA" id="ARBA00023136"/>
    </source>
</evidence>
<dbReference type="Pfam" id="PF03924">
    <property type="entry name" value="CHASE"/>
    <property type="match status" value="1"/>
</dbReference>
<dbReference type="NCBIfam" id="TIGR00229">
    <property type="entry name" value="sensory_box"/>
    <property type="match status" value="1"/>
</dbReference>
<dbReference type="InterPro" id="IPR001610">
    <property type="entry name" value="PAC"/>
</dbReference>
<dbReference type="OrthoDB" id="9813903at2"/>
<keyword evidence="4 8" id="KW-0812">Transmembrane</keyword>
<dbReference type="InterPro" id="IPR000700">
    <property type="entry name" value="PAS-assoc_C"/>
</dbReference>
<dbReference type="SMART" id="SM01079">
    <property type="entry name" value="CHASE"/>
    <property type="match status" value="1"/>
</dbReference>
<accession>A0A1X0N962</accession>
<evidence type="ECO:0000259" key="10">
    <source>
        <dbReference type="PROSITE" id="PS50113"/>
    </source>
</evidence>
<dbReference type="PROSITE" id="PS50113">
    <property type="entry name" value="PAC"/>
    <property type="match status" value="1"/>
</dbReference>
<dbReference type="RefSeq" id="WP_083182024.1">
    <property type="nucleotide sequence ID" value="NZ_CBCRZR010000005.1"/>
</dbReference>
<organism evidence="13 14">
    <name type="scientific">Pseudomonas floridensis</name>
    <dbReference type="NCBI Taxonomy" id="1958950"/>
    <lineage>
        <taxon>Bacteria</taxon>
        <taxon>Pseudomonadati</taxon>
        <taxon>Pseudomonadota</taxon>
        <taxon>Gammaproteobacteria</taxon>
        <taxon>Pseudomonadales</taxon>
        <taxon>Pseudomonadaceae</taxon>
        <taxon>Pseudomonas</taxon>
    </lineage>
</organism>
<dbReference type="EC" id="2.7.7.65" evidence="3"/>
<evidence type="ECO:0000256" key="5">
    <source>
        <dbReference type="ARBA" id="ARBA00022989"/>
    </source>
</evidence>
<feature type="transmembrane region" description="Helical" evidence="8">
    <location>
        <begin position="20"/>
        <end position="41"/>
    </location>
</feature>
<dbReference type="SMART" id="SM00091">
    <property type="entry name" value="PAS"/>
    <property type="match status" value="2"/>
</dbReference>
<dbReference type="CDD" id="cd01949">
    <property type="entry name" value="GGDEF"/>
    <property type="match status" value="1"/>
</dbReference>
<dbReference type="InterPro" id="IPR000160">
    <property type="entry name" value="GGDEF_dom"/>
</dbReference>
<evidence type="ECO:0000256" key="7">
    <source>
        <dbReference type="ARBA" id="ARBA00034247"/>
    </source>
</evidence>
<dbReference type="STRING" id="1958950.BZK31_06865"/>
<evidence type="ECO:0000256" key="3">
    <source>
        <dbReference type="ARBA" id="ARBA00012528"/>
    </source>
</evidence>
<dbReference type="AlphaFoldDB" id="A0A1X0N962"/>
<dbReference type="GO" id="GO:0043709">
    <property type="term" value="P:cell adhesion involved in single-species biofilm formation"/>
    <property type="evidence" value="ECO:0007669"/>
    <property type="project" value="TreeGrafter"/>
</dbReference>
<comment type="subcellular location">
    <subcellularLocation>
        <location evidence="2">Cell inner membrane</location>
    </subcellularLocation>
</comment>
<sequence>MTAKRFRLRVLGFISEQVSAWLVAVLTFLVGAALTAMLALADHDAYQHQLRQRFDILASERFSRIQERLDRQVSRLDTVRRFFLYSDGITRTEYDGFVGPLLIGTQAYGWNPRVTHAERAAFEAAVREEGLANFAIRELDENGTLQIAQARAEYFPVLYLDSISTRPVPLGFDIYSETIRRQTLDRARLLNRITATPRIQLLGLDPANTRGVLLIAPVFSSTNAPDQSPELRGVLTAIIGLSQLMSVGAAERDTLAVTLTDLNAQPEPEQVYRSPAAAASDELYQSTLFSLGDRDYLFEVRPTEVFQANNQSTSSNVLWFGGLLSLLLSALLYSLISQRQRALLRVAQRTRELRVREQQLSVANGQLRNILNAATEVAIIATDPDGLINTFNVGAQRMLGYSDEEVLGRFRLSDFQPSGAGSAAADGISEARILQDMLVAASHDGSHAARELTFQRRDRSTLIVNLLITAMHDDQGQWNGCLAVCTDMTEYRRVHDALEAKGQLLKKLGSQVPGGIYQYQLDTDGRSRFRYVSVGMCELFELDEAQLLIDAEVLLQRIHPMDLARIRNSIIPSAQQLTPWAEEYRVELPRKGLRWLRAASTPEQLADGAVLWHGFVSDISDLKRVEQELRALSVTDVLTGAYNRRYFQDRLQSELKRIDRHGGHLSIIMLDIDHFKRVNDRFGHGVGDQVLKAISQCITHRLRSDDVFCRLGGEEFMVLCPGTQGHQAYQLALSLREELNRQEIEGVGRVTASFGIASWREGEGVDAMLLRADSGVYAAKQAGRDRVEPEQA</sequence>
<dbReference type="SMART" id="SM00086">
    <property type="entry name" value="PAC"/>
    <property type="match status" value="2"/>
</dbReference>
<dbReference type="Proteomes" id="UP000192815">
    <property type="component" value="Unassembled WGS sequence"/>
</dbReference>
<dbReference type="PROSITE" id="PS50112">
    <property type="entry name" value="PAS"/>
    <property type="match status" value="1"/>
</dbReference>
<dbReference type="PANTHER" id="PTHR45138">
    <property type="entry name" value="REGULATORY COMPONENTS OF SENSORY TRANSDUCTION SYSTEM"/>
    <property type="match status" value="1"/>
</dbReference>
<evidence type="ECO:0000313" key="14">
    <source>
        <dbReference type="Proteomes" id="UP000192815"/>
    </source>
</evidence>
<dbReference type="PROSITE" id="PS50839">
    <property type="entry name" value="CHASE"/>
    <property type="match status" value="1"/>
</dbReference>
<feature type="domain" description="PAC" evidence="10">
    <location>
        <begin position="448"/>
        <end position="500"/>
    </location>
</feature>
<dbReference type="SUPFAM" id="SSF55073">
    <property type="entry name" value="Nucleotide cyclase"/>
    <property type="match status" value="1"/>
</dbReference>
<reference evidence="14" key="1">
    <citation type="submission" date="2017-02" db="EMBL/GenBank/DDBJ databases">
        <title>Pseudomonas floridae sp. nov., a novel pathogenic bacterial species isolated from tomato.</title>
        <authorList>
            <person name="Timilsina S."/>
            <person name="Vallad G.E."/>
            <person name="Jones J.B."/>
        </authorList>
    </citation>
    <scope>NUCLEOTIDE SEQUENCE [LARGE SCALE GENOMIC DNA]</scope>
    <source>
        <strain evidence="14">GEV388</strain>
    </source>
</reference>
<keyword evidence="6 8" id="KW-0472">Membrane</keyword>
<dbReference type="EMBL" id="MUIO01000019">
    <property type="protein sequence ID" value="ORC60475.1"/>
    <property type="molecule type" value="Genomic_DNA"/>
</dbReference>
<dbReference type="GO" id="GO:1902201">
    <property type="term" value="P:negative regulation of bacterial-type flagellum-dependent cell motility"/>
    <property type="evidence" value="ECO:0007669"/>
    <property type="project" value="TreeGrafter"/>
</dbReference>
<dbReference type="Gene3D" id="3.30.70.270">
    <property type="match status" value="1"/>
</dbReference>
<dbReference type="CDD" id="cd00130">
    <property type="entry name" value="PAS"/>
    <property type="match status" value="2"/>
</dbReference>